<dbReference type="AlphaFoldDB" id="A0A7W5AK41"/>
<name>A0A7W5AK41_9ACTN</name>
<gene>
    <name evidence="2" type="ORF">FHR83_005426</name>
</gene>
<dbReference type="RefSeq" id="WP_183223155.1">
    <property type="nucleotide sequence ID" value="NZ_BMPW01000019.1"/>
</dbReference>
<keyword evidence="3" id="KW-1185">Reference proteome</keyword>
<proteinExistence type="predicted"/>
<keyword evidence="1" id="KW-0732">Signal</keyword>
<sequence>MNVLKKSLMVMAASAVAATALVGGGASPAFAAGTSCTAPYWYKPWYRTCTTGTISANSKHEISISTSACKGSPWKVWDTGTGVTIASGTGTDSRKVGGLYGTYKAKLTDACWRDSIYISS</sequence>
<dbReference type="EMBL" id="JACHXF010000012">
    <property type="protein sequence ID" value="MBB3097742.1"/>
    <property type="molecule type" value="Genomic_DNA"/>
</dbReference>
<feature type="chain" id="PRO_5031071427" description="Peptidase inhibitor family I36" evidence="1">
    <location>
        <begin position="32"/>
        <end position="120"/>
    </location>
</feature>
<evidence type="ECO:0000313" key="3">
    <source>
        <dbReference type="Proteomes" id="UP000590749"/>
    </source>
</evidence>
<dbReference type="Proteomes" id="UP000590749">
    <property type="component" value="Unassembled WGS sequence"/>
</dbReference>
<organism evidence="2 3">
    <name type="scientific">Actinoplanes campanulatus</name>
    <dbReference type="NCBI Taxonomy" id="113559"/>
    <lineage>
        <taxon>Bacteria</taxon>
        <taxon>Bacillati</taxon>
        <taxon>Actinomycetota</taxon>
        <taxon>Actinomycetes</taxon>
        <taxon>Micromonosporales</taxon>
        <taxon>Micromonosporaceae</taxon>
        <taxon>Actinoplanes</taxon>
    </lineage>
</organism>
<feature type="signal peptide" evidence="1">
    <location>
        <begin position="1"/>
        <end position="31"/>
    </location>
</feature>
<evidence type="ECO:0000313" key="2">
    <source>
        <dbReference type="EMBL" id="MBB3097742.1"/>
    </source>
</evidence>
<evidence type="ECO:0000256" key="1">
    <source>
        <dbReference type="SAM" id="SignalP"/>
    </source>
</evidence>
<comment type="caution">
    <text evidence="2">The sequence shown here is derived from an EMBL/GenBank/DDBJ whole genome shotgun (WGS) entry which is preliminary data.</text>
</comment>
<reference evidence="2 3" key="1">
    <citation type="submission" date="2020-08" db="EMBL/GenBank/DDBJ databases">
        <title>Genomic Encyclopedia of Type Strains, Phase III (KMG-III): the genomes of soil and plant-associated and newly described type strains.</title>
        <authorList>
            <person name="Whitman W."/>
        </authorList>
    </citation>
    <scope>NUCLEOTIDE SEQUENCE [LARGE SCALE GENOMIC DNA]</scope>
    <source>
        <strain evidence="2 3">CECT 3287</strain>
    </source>
</reference>
<protein>
    <recommendedName>
        <fullName evidence="4">Peptidase inhibitor family I36</fullName>
    </recommendedName>
</protein>
<accession>A0A7W5AK41</accession>
<evidence type="ECO:0008006" key="4">
    <source>
        <dbReference type="Google" id="ProtNLM"/>
    </source>
</evidence>